<proteinExistence type="predicted"/>
<dbReference type="EMBL" id="KL584708">
    <property type="protein sequence ID" value="KEQ73686.1"/>
    <property type="molecule type" value="Genomic_DNA"/>
</dbReference>
<dbReference type="AlphaFoldDB" id="A0A074XGH9"/>
<protein>
    <submittedName>
        <fullName evidence="1">Uncharacterized protein</fullName>
    </submittedName>
</protein>
<dbReference type="Proteomes" id="UP000027730">
    <property type="component" value="Unassembled WGS sequence"/>
</dbReference>
<accession>A0A074XGH9</accession>
<keyword evidence="2" id="KW-1185">Reference proteome</keyword>
<dbReference type="HOGENOM" id="CLU_1712897_0_0_1"/>
<name>A0A074XGH9_9PEZI</name>
<evidence type="ECO:0000313" key="1">
    <source>
        <dbReference type="EMBL" id="KEQ73686.1"/>
    </source>
</evidence>
<gene>
    <name evidence="1" type="ORF">M436DRAFT_63059</name>
</gene>
<sequence>MYAPHPLLHQSHLDTALMSAWSISIWPRSEGRDIDGRIMIQHHSPRLPTDQCANLFTTSLAVVRPARGSCGGRCALTTLHALNGWVMLAARIRNLGQVSSATNPEAWKALATAGRTSPALTDPVDDTTQAKSTSTVRIRVLCALQGQNSEQLP</sequence>
<evidence type="ECO:0000313" key="2">
    <source>
        <dbReference type="Proteomes" id="UP000027730"/>
    </source>
</evidence>
<reference evidence="1 2" key="1">
    <citation type="journal article" date="2014" name="BMC Genomics">
        <title>Genome sequencing of four Aureobasidium pullulans varieties: biotechnological potential, stress tolerance, and description of new species.</title>
        <authorList>
            <person name="Gostin Ar C."/>
            <person name="Ohm R.A."/>
            <person name="Kogej T."/>
            <person name="Sonjak S."/>
            <person name="Turk M."/>
            <person name="Zajc J."/>
            <person name="Zalar P."/>
            <person name="Grube M."/>
            <person name="Sun H."/>
            <person name="Han J."/>
            <person name="Sharma A."/>
            <person name="Chiniquy J."/>
            <person name="Ngan C.Y."/>
            <person name="Lipzen A."/>
            <person name="Barry K."/>
            <person name="Grigoriev I.V."/>
            <person name="Gunde-Cimerman N."/>
        </authorList>
    </citation>
    <scope>NUCLEOTIDE SEQUENCE [LARGE SCALE GENOMIC DNA]</scope>
    <source>
        <strain evidence="1 2">CBS 147.97</strain>
    </source>
</reference>
<organism evidence="1 2">
    <name type="scientific">Aureobasidium namibiae CBS 147.97</name>
    <dbReference type="NCBI Taxonomy" id="1043004"/>
    <lineage>
        <taxon>Eukaryota</taxon>
        <taxon>Fungi</taxon>
        <taxon>Dikarya</taxon>
        <taxon>Ascomycota</taxon>
        <taxon>Pezizomycotina</taxon>
        <taxon>Dothideomycetes</taxon>
        <taxon>Dothideomycetidae</taxon>
        <taxon>Dothideales</taxon>
        <taxon>Saccotheciaceae</taxon>
        <taxon>Aureobasidium</taxon>
    </lineage>
</organism>
<dbReference type="GeneID" id="25413467"/>
<dbReference type="RefSeq" id="XP_013428099.1">
    <property type="nucleotide sequence ID" value="XM_013572645.1"/>
</dbReference>